<dbReference type="Gene3D" id="3.40.470.10">
    <property type="entry name" value="Uracil-DNA glycosylase-like domain"/>
    <property type="match status" value="1"/>
</dbReference>
<dbReference type="SUPFAM" id="SSF52141">
    <property type="entry name" value="Uracil-DNA glycosylase-like"/>
    <property type="match status" value="1"/>
</dbReference>
<accession>A0A6J7TTP4</accession>
<protein>
    <submittedName>
        <fullName evidence="1">Unannotated protein</fullName>
    </submittedName>
</protein>
<evidence type="ECO:0000313" key="1">
    <source>
        <dbReference type="EMBL" id="CAB5056991.1"/>
    </source>
</evidence>
<proteinExistence type="predicted"/>
<sequence>MHSFVALGSFGWQVLVKSLMAQGHQVPAGKFGHGSTIKYSHDDVNYLIVGSYHPSQQNTFTGKLTKPMLDSVLKKAAKFAGVL</sequence>
<dbReference type="EMBL" id="CAFBQO010000073">
    <property type="protein sequence ID" value="CAB5056991.1"/>
    <property type="molecule type" value="Genomic_DNA"/>
</dbReference>
<gene>
    <name evidence="1" type="ORF">UFOPK4307_00604</name>
</gene>
<dbReference type="AlphaFoldDB" id="A0A6J7TTP4"/>
<reference evidence="1" key="1">
    <citation type="submission" date="2020-05" db="EMBL/GenBank/DDBJ databases">
        <authorList>
            <person name="Chiriac C."/>
            <person name="Salcher M."/>
            <person name="Ghai R."/>
            <person name="Kavagutti S V."/>
        </authorList>
    </citation>
    <scope>NUCLEOTIDE SEQUENCE</scope>
</reference>
<dbReference type="InterPro" id="IPR036895">
    <property type="entry name" value="Uracil-DNA_glycosylase-like_sf"/>
</dbReference>
<name>A0A6J7TTP4_9ZZZZ</name>
<organism evidence="1">
    <name type="scientific">freshwater metagenome</name>
    <dbReference type="NCBI Taxonomy" id="449393"/>
    <lineage>
        <taxon>unclassified sequences</taxon>
        <taxon>metagenomes</taxon>
        <taxon>ecological metagenomes</taxon>
    </lineage>
</organism>